<proteinExistence type="predicted"/>
<sequence length="43" mass="5103">MSHGTTLHIIGNTSFYLKMQRKKWENATPSHRKQETRDKESQT</sequence>
<accession>A0A069QQR2</accession>
<dbReference type="EMBL" id="JNGW01000076">
    <property type="protein sequence ID" value="KDR52146.1"/>
    <property type="molecule type" value="Genomic_DNA"/>
</dbReference>
<gene>
    <name evidence="2" type="ORF">HMPREF1991_01771</name>
</gene>
<dbReference type="PATRIC" id="fig|1122985.7.peg.1843"/>
<protein>
    <submittedName>
        <fullName evidence="2">Uncharacterized protein</fullName>
    </submittedName>
</protein>
<name>A0A069QQR2_HOYLO</name>
<feature type="compositionally biased region" description="Basic and acidic residues" evidence="1">
    <location>
        <begin position="32"/>
        <end position="43"/>
    </location>
</feature>
<dbReference type="Proteomes" id="UP000027442">
    <property type="component" value="Unassembled WGS sequence"/>
</dbReference>
<dbReference type="AlphaFoldDB" id="A0A069QQR2"/>
<keyword evidence="3" id="KW-1185">Reference proteome</keyword>
<comment type="caution">
    <text evidence="2">The sequence shown here is derived from an EMBL/GenBank/DDBJ whole genome shotgun (WGS) entry which is preliminary data.</text>
</comment>
<organism evidence="2 3">
    <name type="scientific">Hoylesella loescheii DSM 19665 = JCM 12249 = ATCC 15930</name>
    <dbReference type="NCBI Taxonomy" id="1122985"/>
    <lineage>
        <taxon>Bacteria</taxon>
        <taxon>Pseudomonadati</taxon>
        <taxon>Bacteroidota</taxon>
        <taxon>Bacteroidia</taxon>
        <taxon>Bacteroidales</taxon>
        <taxon>Prevotellaceae</taxon>
        <taxon>Hoylesella</taxon>
    </lineage>
</organism>
<feature type="region of interest" description="Disordered" evidence="1">
    <location>
        <begin position="21"/>
        <end position="43"/>
    </location>
</feature>
<reference evidence="2 3" key="1">
    <citation type="submission" date="2013-08" db="EMBL/GenBank/DDBJ databases">
        <authorList>
            <person name="Weinstock G."/>
            <person name="Sodergren E."/>
            <person name="Wylie T."/>
            <person name="Fulton L."/>
            <person name="Fulton R."/>
            <person name="Fronick C."/>
            <person name="O'Laughlin M."/>
            <person name="Godfrey J."/>
            <person name="Miner T."/>
            <person name="Herter B."/>
            <person name="Appelbaum E."/>
            <person name="Cordes M."/>
            <person name="Lek S."/>
            <person name="Wollam A."/>
            <person name="Pepin K.H."/>
            <person name="Palsikar V.B."/>
            <person name="Mitreva M."/>
            <person name="Wilson R.K."/>
        </authorList>
    </citation>
    <scope>NUCLEOTIDE SEQUENCE [LARGE SCALE GENOMIC DNA]</scope>
    <source>
        <strain evidence="2 3">ATCC 15930</strain>
    </source>
</reference>
<evidence type="ECO:0000313" key="3">
    <source>
        <dbReference type="Proteomes" id="UP000027442"/>
    </source>
</evidence>
<evidence type="ECO:0000313" key="2">
    <source>
        <dbReference type="EMBL" id="KDR52146.1"/>
    </source>
</evidence>
<evidence type="ECO:0000256" key="1">
    <source>
        <dbReference type="SAM" id="MobiDB-lite"/>
    </source>
</evidence>
<dbReference type="HOGENOM" id="CLU_3237662_0_0_10"/>